<evidence type="ECO:0000256" key="1">
    <source>
        <dbReference type="ARBA" id="ARBA00007150"/>
    </source>
</evidence>
<dbReference type="UniPathway" id="UPA00664"/>
<name>A0A2W5MRL9_9BACT</name>
<dbReference type="HAMAP" id="MF_01147">
    <property type="entry name" value="Lgt"/>
    <property type="match status" value="1"/>
</dbReference>
<evidence type="ECO:0000313" key="9">
    <source>
        <dbReference type="Proteomes" id="UP000249417"/>
    </source>
</evidence>
<proteinExistence type="inferred from homology"/>
<comment type="subcellular location">
    <subcellularLocation>
        <location evidence="7">Cell membrane</location>
        <topology evidence="7">Multi-pass membrane protein</topology>
    </subcellularLocation>
</comment>
<dbReference type="PROSITE" id="PS01311">
    <property type="entry name" value="LGT"/>
    <property type="match status" value="1"/>
</dbReference>
<dbReference type="InterPro" id="IPR001640">
    <property type="entry name" value="Lgt"/>
</dbReference>
<feature type="transmembrane region" description="Helical" evidence="7">
    <location>
        <begin position="100"/>
        <end position="118"/>
    </location>
</feature>
<evidence type="ECO:0000313" key="8">
    <source>
        <dbReference type="EMBL" id="PZQ43882.1"/>
    </source>
</evidence>
<keyword evidence="3 7" id="KW-0808">Transferase</keyword>
<keyword evidence="5 7" id="KW-1133">Transmembrane helix</keyword>
<dbReference type="NCBIfam" id="TIGR00544">
    <property type="entry name" value="lgt"/>
    <property type="match status" value="1"/>
</dbReference>
<dbReference type="PANTHER" id="PTHR30589:SF0">
    <property type="entry name" value="PHOSPHATIDYLGLYCEROL--PROLIPOPROTEIN DIACYLGLYCERYL TRANSFERASE"/>
    <property type="match status" value="1"/>
</dbReference>
<feature type="transmembrane region" description="Helical" evidence="7">
    <location>
        <begin position="20"/>
        <end position="40"/>
    </location>
</feature>
<sequence>MALTFPNIDPVAVAIGPLQIRWYALAYLAGILLGWAYAVYFAKKDEAKGARPNRLDIDDFIPFAVMGVILGGRIGYVLFYQPGYYFSNPSQILQLWHGGMSFHGGALGVIIALIAYSIIRKIPMFRLGDLMALCCTIGLFFGRIANFINGELFGRVTEAPVGMVFPNGGPEPRHPSQLYEAALEGILLFAILSLLYHREWVRERPGIVGGAFLIGYGACRMFVENFREPDAYLGFLSLGLTMGQWLCVPMILVGASFIVMALKRPPYIPAKHVHAAA</sequence>
<evidence type="ECO:0000256" key="2">
    <source>
        <dbReference type="ARBA" id="ARBA00022475"/>
    </source>
</evidence>
<gene>
    <name evidence="7" type="primary">lgt</name>
    <name evidence="8" type="ORF">DI551_11265</name>
</gene>
<dbReference type="GO" id="GO:0008961">
    <property type="term" value="F:phosphatidylglycerol-prolipoprotein diacylglyceryl transferase activity"/>
    <property type="evidence" value="ECO:0007669"/>
    <property type="project" value="UniProtKB-UniRule"/>
</dbReference>
<dbReference type="PANTHER" id="PTHR30589">
    <property type="entry name" value="PROLIPOPROTEIN DIACYLGLYCERYL TRANSFERASE"/>
    <property type="match status" value="1"/>
</dbReference>
<evidence type="ECO:0000256" key="4">
    <source>
        <dbReference type="ARBA" id="ARBA00022692"/>
    </source>
</evidence>
<comment type="pathway">
    <text evidence="7">Protein modification; lipoprotein biosynthesis (diacylglyceryl transfer).</text>
</comment>
<dbReference type="Pfam" id="PF01790">
    <property type="entry name" value="LGT"/>
    <property type="match status" value="1"/>
</dbReference>
<comment type="catalytic activity">
    <reaction evidence="7">
        <text>L-cysteinyl-[prolipoprotein] + a 1,2-diacyl-sn-glycero-3-phospho-(1'-sn-glycerol) = an S-1,2-diacyl-sn-glyceryl-L-cysteinyl-[prolipoprotein] + sn-glycerol 1-phosphate + H(+)</text>
        <dbReference type="Rhea" id="RHEA:56712"/>
        <dbReference type="Rhea" id="RHEA-COMP:14679"/>
        <dbReference type="Rhea" id="RHEA-COMP:14680"/>
        <dbReference type="ChEBI" id="CHEBI:15378"/>
        <dbReference type="ChEBI" id="CHEBI:29950"/>
        <dbReference type="ChEBI" id="CHEBI:57685"/>
        <dbReference type="ChEBI" id="CHEBI:64716"/>
        <dbReference type="ChEBI" id="CHEBI:140658"/>
        <dbReference type="EC" id="2.5.1.145"/>
    </reaction>
</comment>
<keyword evidence="8" id="KW-0449">Lipoprotein</keyword>
<evidence type="ECO:0000256" key="3">
    <source>
        <dbReference type="ARBA" id="ARBA00022679"/>
    </source>
</evidence>
<feature type="transmembrane region" description="Helical" evidence="7">
    <location>
        <begin position="243"/>
        <end position="262"/>
    </location>
</feature>
<accession>A0A2W5MRL9</accession>
<comment type="caution">
    <text evidence="8">The sequence shown here is derived from an EMBL/GenBank/DDBJ whole genome shotgun (WGS) entry which is preliminary data.</text>
</comment>
<organism evidence="8 9">
    <name type="scientific">Micavibrio aeruginosavorus</name>
    <dbReference type="NCBI Taxonomy" id="349221"/>
    <lineage>
        <taxon>Bacteria</taxon>
        <taxon>Pseudomonadati</taxon>
        <taxon>Bdellovibrionota</taxon>
        <taxon>Bdellovibrionia</taxon>
        <taxon>Bdellovibrionales</taxon>
        <taxon>Pseudobdellovibrionaceae</taxon>
        <taxon>Micavibrio</taxon>
    </lineage>
</organism>
<dbReference type="EMBL" id="QFQB01000123">
    <property type="protein sequence ID" value="PZQ43882.1"/>
    <property type="molecule type" value="Genomic_DNA"/>
</dbReference>
<feature type="transmembrane region" description="Helical" evidence="7">
    <location>
        <begin position="60"/>
        <end position="80"/>
    </location>
</feature>
<keyword evidence="2 7" id="KW-1003">Cell membrane</keyword>
<evidence type="ECO:0000256" key="7">
    <source>
        <dbReference type="HAMAP-Rule" id="MF_01147"/>
    </source>
</evidence>
<feature type="binding site" evidence="7">
    <location>
        <position position="143"/>
    </location>
    <ligand>
        <name>a 1,2-diacyl-sn-glycero-3-phospho-(1'-sn-glycerol)</name>
        <dbReference type="ChEBI" id="CHEBI:64716"/>
    </ligand>
</feature>
<dbReference type="AlphaFoldDB" id="A0A2W5MRL9"/>
<keyword evidence="4 7" id="KW-0812">Transmembrane</keyword>
<reference evidence="8 9" key="1">
    <citation type="submission" date="2017-08" db="EMBL/GenBank/DDBJ databases">
        <title>Infants hospitalized years apart are colonized by the same room-sourced microbial strains.</title>
        <authorList>
            <person name="Brooks B."/>
            <person name="Olm M.R."/>
            <person name="Firek B.A."/>
            <person name="Baker R."/>
            <person name="Thomas B.C."/>
            <person name="Morowitz M.J."/>
            <person name="Banfield J.F."/>
        </authorList>
    </citation>
    <scope>NUCLEOTIDE SEQUENCE [LARGE SCALE GENOMIC DNA]</scope>
    <source>
        <strain evidence="8">S2_005_002_R2_29</strain>
    </source>
</reference>
<keyword evidence="6 7" id="KW-0472">Membrane</keyword>
<dbReference type="EC" id="2.5.1.145" evidence="7"/>
<dbReference type="GO" id="GO:0042158">
    <property type="term" value="P:lipoprotein biosynthetic process"/>
    <property type="evidence" value="ECO:0007669"/>
    <property type="project" value="UniProtKB-UniRule"/>
</dbReference>
<evidence type="ECO:0000256" key="5">
    <source>
        <dbReference type="ARBA" id="ARBA00022989"/>
    </source>
</evidence>
<protein>
    <recommendedName>
        <fullName evidence="7">Phosphatidylglycerol--prolipoprotein diacylglyceryl transferase</fullName>
        <ecNumber evidence="7">2.5.1.145</ecNumber>
    </recommendedName>
</protein>
<dbReference type="Proteomes" id="UP000249417">
    <property type="component" value="Unassembled WGS sequence"/>
</dbReference>
<evidence type="ECO:0000256" key="6">
    <source>
        <dbReference type="ARBA" id="ARBA00023136"/>
    </source>
</evidence>
<dbReference type="GO" id="GO:0005886">
    <property type="term" value="C:plasma membrane"/>
    <property type="evidence" value="ECO:0007669"/>
    <property type="project" value="UniProtKB-SubCell"/>
</dbReference>
<comment type="similarity">
    <text evidence="1 7">Belongs to the Lgt family.</text>
</comment>
<comment type="function">
    <text evidence="7">Catalyzes the transfer of the diacylglyceryl group from phosphatidylglycerol to the sulfhydryl group of the N-terminal cysteine of a prolipoprotein, the first step in the formation of mature lipoproteins.</text>
</comment>
<feature type="transmembrane region" description="Helical" evidence="7">
    <location>
        <begin position="207"/>
        <end position="223"/>
    </location>
</feature>